<dbReference type="GeneID" id="94424711"/>
<name>A0A2C6KLE1_9APIC</name>
<protein>
    <submittedName>
        <fullName evidence="4">Phosphoglycerate mutase family protein</fullName>
    </submittedName>
</protein>
<dbReference type="GO" id="GO:0016791">
    <property type="term" value="F:phosphatase activity"/>
    <property type="evidence" value="ECO:0007669"/>
    <property type="project" value="TreeGrafter"/>
</dbReference>
<sequence length="644" mass="71212">MEQAVDLSDCPGGLDSSPGNPVVARKETNVAEDRRVFVHLVRHGEASHNKAVRNRLPGLSRSSIFKSAEHFDSRLSPVGRAQCIDAAERMPRSLCDALRSFYLCESRKLREEENGGDFQTRRIGHYKGGDDSRVEQSLCPGKSDEESEGIYGQNLSTFHKESQSVLSHSAHTQTSQKRVILLASTLRRSLETAHLVLSHAVQLIEHGDMNANVSEREDDADESIPTAAARSDSFRPPLSPEVRTDVRNRFERSLPESPRDPNNELSTGYPGRPSSAISDGADGEAECVTERSLLEVHNHSDRRLSESPISEDNDCQVVGKEKDRCEGAAGISSTEAGTIETVEEAERGVLDIPVHSLESMREWSGGGHVCDGRVSVDDLRDFCRPRFRSVSFEVDSNEDPLPPSMPRESRQDVERRCLSFLRTLFRVASRESPVLGVTTTPEGRAGHREEEKKAWDITAERRSTLPVEELTGSEVARPSLSSTTASHDVHVVCVVHSAWTRHLFALLGLFDPSRRGLKNCEWRSFTTSLRGIHAAINTVRDGRYISLLGGFQNKCIWCSCGWGGLLVVESRRPSHWSPTRSSSNAQLRLGPSCARVSKASPQECLLCGTVAFAPQHFKGPTTSQQREQGECVTLECRYSSYALS</sequence>
<feature type="compositionally biased region" description="Basic and acidic residues" evidence="3">
    <location>
        <begin position="288"/>
        <end position="305"/>
    </location>
</feature>
<dbReference type="SUPFAM" id="SSF53254">
    <property type="entry name" value="Phosphoglycerate mutase-like"/>
    <property type="match status" value="1"/>
</dbReference>
<dbReference type="PROSITE" id="PS00175">
    <property type="entry name" value="PG_MUTASE"/>
    <property type="match status" value="1"/>
</dbReference>
<dbReference type="PANTHER" id="PTHR48100:SF1">
    <property type="entry name" value="HISTIDINE PHOSPHATASE FAMILY PROTEIN-RELATED"/>
    <property type="match status" value="1"/>
</dbReference>
<feature type="region of interest" description="Disordered" evidence="3">
    <location>
        <begin position="214"/>
        <end position="314"/>
    </location>
</feature>
<reference evidence="4 5" key="1">
    <citation type="journal article" date="2017" name="Int. J. Parasitol.">
        <title>The genome of the protozoan parasite Cystoisospora suis and a reverse vaccinology approach to identify vaccine candidates.</title>
        <authorList>
            <person name="Palmieri N."/>
            <person name="Shrestha A."/>
            <person name="Ruttkowski B."/>
            <person name="Beck T."/>
            <person name="Vogl C."/>
            <person name="Tomley F."/>
            <person name="Blake D.P."/>
            <person name="Joachim A."/>
        </authorList>
    </citation>
    <scope>NUCLEOTIDE SEQUENCE [LARGE SCALE GENOMIC DNA]</scope>
    <source>
        <strain evidence="4 5">Wien I</strain>
    </source>
</reference>
<feature type="region of interest" description="Disordered" evidence="3">
    <location>
        <begin position="1"/>
        <end position="22"/>
    </location>
</feature>
<organism evidence="4 5">
    <name type="scientific">Cystoisospora suis</name>
    <dbReference type="NCBI Taxonomy" id="483139"/>
    <lineage>
        <taxon>Eukaryota</taxon>
        <taxon>Sar</taxon>
        <taxon>Alveolata</taxon>
        <taxon>Apicomplexa</taxon>
        <taxon>Conoidasida</taxon>
        <taxon>Coccidia</taxon>
        <taxon>Eucoccidiorida</taxon>
        <taxon>Eimeriorina</taxon>
        <taxon>Sarcocystidae</taxon>
        <taxon>Cystoisospora</taxon>
    </lineage>
</organism>
<dbReference type="Proteomes" id="UP000221165">
    <property type="component" value="Unassembled WGS sequence"/>
</dbReference>
<comment type="caution">
    <text evidence="4">The sequence shown here is derived from an EMBL/GenBank/DDBJ whole genome shotgun (WGS) entry which is preliminary data.</text>
</comment>
<dbReference type="PANTHER" id="PTHR48100">
    <property type="entry name" value="BROAD-SPECIFICITY PHOSPHATASE YOR283W-RELATED"/>
    <property type="match status" value="1"/>
</dbReference>
<dbReference type="VEuPathDB" id="ToxoDB:CSUI_001294"/>
<proteinExistence type="predicted"/>
<dbReference type="Gene3D" id="3.40.50.1240">
    <property type="entry name" value="Phosphoglycerate mutase-like"/>
    <property type="match status" value="2"/>
</dbReference>
<dbReference type="EMBL" id="MIGC01000507">
    <property type="protein sequence ID" value="PHJ24851.1"/>
    <property type="molecule type" value="Genomic_DNA"/>
</dbReference>
<evidence type="ECO:0000256" key="3">
    <source>
        <dbReference type="SAM" id="MobiDB-lite"/>
    </source>
</evidence>
<gene>
    <name evidence="4" type="ORF">CSUI_001294</name>
</gene>
<dbReference type="InterPro" id="IPR029033">
    <property type="entry name" value="His_PPase_superfam"/>
</dbReference>
<dbReference type="GO" id="GO:0005737">
    <property type="term" value="C:cytoplasm"/>
    <property type="evidence" value="ECO:0007669"/>
    <property type="project" value="TreeGrafter"/>
</dbReference>
<dbReference type="InterPro" id="IPR050275">
    <property type="entry name" value="PGM_Phosphatase"/>
</dbReference>
<accession>A0A2C6KLE1</accession>
<keyword evidence="1" id="KW-0324">Glycolysis</keyword>
<feature type="compositionally biased region" description="Basic and acidic residues" evidence="3">
    <location>
        <begin position="242"/>
        <end position="262"/>
    </location>
</feature>
<feature type="region of interest" description="Disordered" evidence="3">
    <location>
        <begin position="120"/>
        <end position="146"/>
    </location>
</feature>
<dbReference type="InterPro" id="IPR001345">
    <property type="entry name" value="PG/BPGM_mutase_AS"/>
</dbReference>
<evidence type="ECO:0000256" key="1">
    <source>
        <dbReference type="ARBA" id="ARBA00023152"/>
    </source>
</evidence>
<keyword evidence="5" id="KW-1185">Reference proteome</keyword>
<evidence type="ECO:0000313" key="4">
    <source>
        <dbReference type="EMBL" id="PHJ24851.1"/>
    </source>
</evidence>
<dbReference type="OrthoDB" id="332439at2759"/>
<keyword evidence="2" id="KW-0413">Isomerase</keyword>
<evidence type="ECO:0000313" key="5">
    <source>
        <dbReference type="Proteomes" id="UP000221165"/>
    </source>
</evidence>
<dbReference type="AlphaFoldDB" id="A0A2C6KLE1"/>
<dbReference type="RefSeq" id="XP_067926523.1">
    <property type="nucleotide sequence ID" value="XM_068061500.1"/>
</dbReference>
<evidence type="ECO:0000256" key="2">
    <source>
        <dbReference type="ARBA" id="ARBA00023235"/>
    </source>
</evidence>